<dbReference type="InterPro" id="IPR052701">
    <property type="entry name" value="GAG_Ulvan_Degrading_Sulfatases"/>
</dbReference>
<feature type="transmembrane region" description="Helical" evidence="1">
    <location>
        <begin position="82"/>
        <end position="101"/>
    </location>
</feature>
<gene>
    <name evidence="3" type="ORF">CT0861_04258</name>
</gene>
<feature type="transmembrane region" description="Helical" evidence="1">
    <location>
        <begin position="158"/>
        <end position="177"/>
    </location>
</feature>
<evidence type="ECO:0000256" key="1">
    <source>
        <dbReference type="SAM" id="Phobius"/>
    </source>
</evidence>
<organism evidence="3 4">
    <name type="scientific">Colletotrichum tofieldiae</name>
    <dbReference type="NCBI Taxonomy" id="708197"/>
    <lineage>
        <taxon>Eukaryota</taxon>
        <taxon>Fungi</taxon>
        <taxon>Dikarya</taxon>
        <taxon>Ascomycota</taxon>
        <taxon>Pezizomycotina</taxon>
        <taxon>Sordariomycetes</taxon>
        <taxon>Hypocreomycetidae</taxon>
        <taxon>Glomerellales</taxon>
        <taxon>Glomerellaceae</taxon>
        <taxon>Colletotrichum</taxon>
        <taxon>Colletotrichum spaethianum species complex</taxon>
    </lineage>
</organism>
<dbReference type="OrthoDB" id="103349at2759"/>
<dbReference type="EMBL" id="LFIV01000047">
    <property type="protein sequence ID" value="KZL73220.1"/>
    <property type="molecule type" value="Genomic_DNA"/>
</dbReference>
<reference evidence="3 4" key="1">
    <citation type="submission" date="2015-06" db="EMBL/GenBank/DDBJ databases">
        <title>Survival trade-offs in plant roots during colonization by closely related pathogenic and mutualistic fungi.</title>
        <authorList>
            <person name="Hacquard S."/>
            <person name="Kracher B."/>
            <person name="Hiruma K."/>
            <person name="Weinman A."/>
            <person name="Muench P."/>
            <person name="Garrido Oter R."/>
            <person name="Ver Loren van Themaat E."/>
            <person name="Dallerey J.-F."/>
            <person name="Damm U."/>
            <person name="Henrissat B."/>
            <person name="Lespinet O."/>
            <person name="Thon M."/>
            <person name="Kemen E."/>
            <person name="McHardy A.C."/>
            <person name="Schulze-Lefert P."/>
            <person name="O'Connell R.J."/>
        </authorList>
    </citation>
    <scope>NUCLEOTIDE SEQUENCE [LARGE SCALE GENOMIC DNA]</scope>
    <source>
        <strain evidence="3 4">0861</strain>
    </source>
</reference>
<feature type="transmembrane region" description="Helical" evidence="1">
    <location>
        <begin position="46"/>
        <end position="70"/>
    </location>
</feature>
<proteinExistence type="predicted"/>
<protein>
    <submittedName>
        <fullName evidence="3">Sulfatase domain protein</fullName>
    </submittedName>
</protein>
<dbReference type="Gene3D" id="3.40.720.10">
    <property type="entry name" value="Alkaline Phosphatase, subunit A"/>
    <property type="match status" value="1"/>
</dbReference>
<dbReference type="InterPro" id="IPR017850">
    <property type="entry name" value="Alkaline_phosphatase_core_sf"/>
</dbReference>
<feature type="transmembrane region" description="Helical" evidence="1">
    <location>
        <begin position="261"/>
        <end position="283"/>
    </location>
</feature>
<evidence type="ECO:0000259" key="2">
    <source>
        <dbReference type="Pfam" id="PF00884"/>
    </source>
</evidence>
<dbReference type="AlphaFoldDB" id="A0A166UBW1"/>
<dbReference type="SUPFAM" id="SSF53649">
    <property type="entry name" value="Alkaline phosphatase-like"/>
    <property type="match status" value="1"/>
</dbReference>
<evidence type="ECO:0000313" key="4">
    <source>
        <dbReference type="Proteomes" id="UP000076552"/>
    </source>
</evidence>
<feature type="transmembrane region" description="Helical" evidence="1">
    <location>
        <begin position="113"/>
        <end position="138"/>
    </location>
</feature>
<comment type="caution">
    <text evidence="3">The sequence shown here is derived from an EMBL/GenBank/DDBJ whole genome shotgun (WGS) entry which is preliminary data.</text>
</comment>
<sequence length="890" mass="99582">MHLGSRLGHSSLGPESGDRVQAAAPPLLRARLLVFGVSSRFTNPRFVFSLAALAVLGAKLIHIGTHLSALPTVHLVRWGYSFFAQDILLLIILRLLLGGWLASARSEGVLRRIAFFTSWLFITFVIGLNLINICFFVVAGSEIHWQNIGVAGDAAGRALLLTGLASSALVIGALILLAWPLKDIWFVAVGLLADIICWPLVSAARGHLCRSRPRWPSTTTYFKIPQQDVENDVKEVETRDRRASEFAGGWESVKNWPWVRMFWLVAYLLAGVALLAQVILCILRPHESSLTFMSWTPALLPFVDFKNSSPSLEKLVPHYNSGINHSWDNRTALDDPISLPWLPKDYIPQGFEDWYNNRTHYNAAADPLRISNLGNELLPQLRKLKDVPIRHIVTIVLESTRKDVFPIKDDGISKARLQGSWDGGRMPQDALERLRTLTPIASFLTGDHDDGFEHQGGEKKNRGGLNFNDAYTTSTYTLKSLVGTLCGITPLVADFNLEYQHHVYQPCLPQILEALNTLNKSDAPGFGSYKWKSSFMQSVTLNFDNSVKLMEKIGFPADSLISSEYLRSMSAKFGPVNLKNVNYFGMEEAPLEDYIRDQFKTAKQSNERVFLTHLTSTSHHPYRMPESEAYVPLGRGLDDLSHYINAIGYDDRWLGKIIDMLDELDVANETLLVLVGDHGLSIPENDILASYYNPNVGSNHVPLVFSHPKLPPITIDDAISSQQILPTVLDLLIETGSLSKPATHAASDLLHNYEGQSLLRPVHKARAGAANQDNKQPPSSAASTSLEVANWQFTIINPGRAMLGVRDARHKSWRVVIPVVDNVEWHFTDIAMDPREAEPVLGFDFTDFLVQIERTHSTDAARWAEEAAFIARWWVEENSKRWRYGPYASY</sequence>
<dbReference type="Pfam" id="PF00884">
    <property type="entry name" value="Sulfatase"/>
    <property type="match status" value="1"/>
</dbReference>
<dbReference type="InterPro" id="IPR000917">
    <property type="entry name" value="Sulfatase_N"/>
</dbReference>
<dbReference type="PANTHER" id="PTHR43751:SF3">
    <property type="entry name" value="SULFATASE N-TERMINAL DOMAIN-CONTAINING PROTEIN"/>
    <property type="match status" value="1"/>
</dbReference>
<dbReference type="Proteomes" id="UP000076552">
    <property type="component" value="Unassembled WGS sequence"/>
</dbReference>
<dbReference type="PANTHER" id="PTHR43751">
    <property type="entry name" value="SULFATASE"/>
    <property type="match status" value="1"/>
</dbReference>
<keyword evidence="1" id="KW-0472">Membrane</keyword>
<keyword evidence="4" id="KW-1185">Reference proteome</keyword>
<accession>A0A166UBW1</accession>
<name>A0A166UBW1_9PEZI</name>
<keyword evidence="1" id="KW-0812">Transmembrane</keyword>
<feature type="domain" description="Sulfatase N-terminal" evidence="2">
    <location>
        <begin position="460"/>
        <end position="732"/>
    </location>
</feature>
<evidence type="ECO:0000313" key="3">
    <source>
        <dbReference type="EMBL" id="KZL73220.1"/>
    </source>
</evidence>
<keyword evidence="1" id="KW-1133">Transmembrane helix</keyword>